<evidence type="ECO:0000313" key="4">
    <source>
        <dbReference type="Proteomes" id="UP001143400"/>
    </source>
</evidence>
<dbReference type="SUPFAM" id="SSF50630">
    <property type="entry name" value="Acid proteases"/>
    <property type="match status" value="1"/>
</dbReference>
<dbReference type="NCBIfam" id="TIGR02281">
    <property type="entry name" value="clan_AA_DTGA"/>
    <property type="match status" value="1"/>
</dbReference>
<dbReference type="InterPro" id="IPR001969">
    <property type="entry name" value="Aspartic_peptidase_AS"/>
</dbReference>
<dbReference type="EMBL" id="BSFF01000001">
    <property type="protein sequence ID" value="GLK54727.1"/>
    <property type="molecule type" value="Genomic_DNA"/>
</dbReference>
<reference evidence="3" key="1">
    <citation type="journal article" date="2014" name="Int. J. Syst. Evol. Microbiol.">
        <title>Complete genome sequence of Corynebacterium casei LMG S-19264T (=DSM 44701T), isolated from a smear-ripened cheese.</title>
        <authorList>
            <consortium name="US DOE Joint Genome Institute (JGI-PGF)"/>
            <person name="Walter F."/>
            <person name="Albersmeier A."/>
            <person name="Kalinowski J."/>
            <person name="Ruckert C."/>
        </authorList>
    </citation>
    <scope>NUCLEOTIDE SEQUENCE</scope>
    <source>
        <strain evidence="3">VKM B-1606</strain>
    </source>
</reference>
<dbReference type="Gene3D" id="2.40.70.10">
    <property type="entry name" value="Acid Proteases"/>
    <property type="match status" value="1"/>
</dbReference>
<feature type="region of interest" description="Disordered" evidence="1">
    <location>
        <begin position="31"/>
        <end position="51"/>
    </location>
</feature>
<dbReference type="InterPro" id="IPR011969">
    <property type="entry name" value="Clan_AA_Asp_peptidase_C"/>
</dbReference>
<evidence type="ECO:0000256" key="1">
    <source>
        <dbReference type="SAM" id="MobiDB-lite"/>
    </source>
</evidence>
<dbReference type="InterPro" id="IPR021109">
    <property type="entry name" value="Peptidase_aspartic_dom_sf"/>
</dbReference>
<comment type="caution">
    <text evidence="3">The sequence shown here is derived from an EMBL/GenBank/DDBJ whole genome shotgun (WGS) entry which is preliminary data.</text>
</comment>
<evidence type="ECO:0000313" key="3">
    <source>
        <dbReference type="EMBL" id="GLK54727.1"/>
    </source>
</evidence>
<dbReference type="Proteomes" id="UP001143400">
    <property type="component" value="Unassembled WGS sequence"/>
</dbReference>
<dbReference type="PROSITE" id="PS00141">
    <property type="entry name" value="ASP_PROTEASE"/>
    <property type="match status" value="1"/>
</dbReference>
<reference evidence="3" key="2">
    <citation type="submission" date="2023-01" db="EMBL/GenBank/DDBJ databases">
        <authorList>
            <person name="Sun Q."/>
            <person name="Evtushenko L."/>
        </authorList>
    </citation>
    <scope>NUCLEOTIDE SEQUENCE</scope>
    <source>
        <strain evidence="3">VKM B-1606</strain>
    </source>
</reference>
<keyword evidence="2" id="KW-0732">Signal</keyword>
<gene>
    <name evidence="3" type="ORF">GCM10008170_07460</name>
</gene>
<dbReference type="AlphaFoldDB" id="A0A9W6ISB6"/>
<organism evidence="3 4">
    <name type="scientific">Methylopila capsulata</name>
    <dbReference type="NCBI Taxonomy" id="61654"/>
    <lineage>
        <taxon>Bacteria</taxon>
        <taxon>Pseudomonadati</taxon>
        <taxon>Pseudomonadota</taxon>
        <taxon>Alphaproteobacteria</taxon>
        <taxon>Hyphomicrobiales</taxon>
        <taxon>Methylopilaceae</taxon>
        <taxon>Methylopila</taxon>
    </lineage>
</organism>
<feature type="chain" id="PRO_5040898872" evidence="2">
    <location>
        <begin position="21"/>
        <end position="172"/>
    </location>
</feature>
<dbReference type="GO" id="GO:0006508">
    <property type="term" value="P:proteolysis"/>
    <property type="evidence" value="ECO:0007669"/>
    <property type="project" value="InterPro"/>
</dbReference>
<sequence length="172" mass="17781">MRVIKMLVVTAGLVAGAAFVAPQLLERGQTPPAALSARPAAPTAPAASDGGVLTLRAGPDGHYRTEALISGRRVPVLVDTGASVVALSYEQGQALGLVAGGDRFDVTVSTANGQVGAKRVVLRDVRLGSIIVRDVAALVLTRGAMDGNLLGMSFLSRLRRMEANAGRLTLER</sequence>
<dbReference type="GO" id="GO:0004190">
    <property type="term" value="F:aspartic-type endopeptidase activity"/>
    <property type="evidence" value="ECO:0007669"/>
    <property type="project" value="InterPro"/>
</dbReference>
<dbReference type="CDD" id="cd05483">
    <property type="entry name" value="retropepsin_like_bacteria"/>
    <property type="match status" value="1"/>
</dbReference>
<evidence type="ECO:0000256" key="2">
    <source>
        <dbReference type="SAM" id="SignalP"/>
    </source>
</evidence>
<dbReference type="Pfam" id="PF13975">
    <property type="entry name" value="gag-asp_proteas"/>
    <property type="match status" value="1"/>
</dbReference>
<proteinExistence type="predicted"/>
<name>A0A9W6ISB6_9HYPH</name>
<feature type="signal peptide" evidence="2">
    <location>
        <begin position="1"/>
        <end position="20"/>
    </location>
</feature>
<accession>A0A9W6ISB6</accession>
<protein>
    <submittedName>
        <fullName evidence="3">Peptidase</fullName>
    </submittedName>
</protein>
<feature type="compositionally biased region" description="Low complexity" evidence="1">
    <location>
        <begin position="31"/>
        <end position="47"/>
    </location>
</feature>
<dbReference type="InterPro" id="IPR034122">
    <property type="entry name" value="Retropepsin-like_bacterial"/>
</dbReference>